<sequence>MASNFSCGIVGLDQTGCVLPSVASGAKPRKSRATRLSSVRSISGPLLPTRLPTSSTISTSEFHTKDPVLRAAASFTASVSDSCRKYPSASRIPSSVQALSTETLFPSSPLVEDEELNLVLESATSGEKLRAAATLRARSFFAYPEGRSITARKMHQKMKADDECAVLTRKIGGLEQGYKRTACLIATCPSSEVPESGRDLHEMCSVAGPRTEGYLVVGTLDLNQGLNLPGEVMGERPTGPEADVKRAYLSNVCVAEEVRRRGVGMELVEYAKETAKLWGIRYLYVHVVADNISARKLYEKAGFEYESEESVKEARSLGRPRRYILRTHLV</sequence>
<dbReference type="GO" id="GO:0016747">
    <property type="term" value="F:acyltransferase activity, transferring groups other than amino-acyl groups"/>
    <property type="evidence" value="ECO:0007669"/>
    <property type="project" value="InterPro"/>
</dbReference>
<dbReference type="OrthoDB" id="41532at2759"/>
<dbReference type="PANTHER" id="PTHR47876">
    <property type="entry name" value="OS08G0260000 PROTEIN"/>
    <property type="match status" value="1"/>
</dbReference>
<dbReference type="EMBL" id="KZ772691">
    <property type="protein sequence ID" value="PTQ44600.1"/>
    <property type="molecule type" value="Genomic_DNA"/>
</dbReference>
<dbReference type="Proteomes" id="UP000244005">
    <property type="component" value="Unassembled WGS sequence"/>
</dbReference>
<evidence type="ECO:0000259" key="1">
    <source>
        <dbReference type="PROSITE" id="PS51186"/>
    </source>
</evidence>
<dbReference type="GO" id="GO:0009507">
    <property type="term" value="C:chloroplast"/>
    <property type="evidence" value="ECO:0000318"/>
    <property type="project" value="GO_Central"/>
</dbReference>
<evidence type="ECO:0000313" key="3">
    <source>
        <dbReference type="Proteomes" id="UP000244005"/>
    </source>
</evidence>
<accession>A0A2R6XER7</accession>
<name>A0A2R6XER7_MARPO</name>
<dbReference type="OMA" id="WGMTDLY"/>
<dbReference type="InterPro" id="IPR000182">
    <property type="entry name" value="GNAT_dom"/>
</dbReference>
<evidence type="ECO:0000313" key="2">
    <source>
        <dbReference type="EMBL" id="PTQ44600.1"/>
    </source>
</evidence>
<dbReference type="PANTHER" id="PTHR47876:SF2">
    <property type="entry name" value="GCN5-RELATED N-ACETYLTRANSFERASE 7, CHLOROPLASTIC"/>
    <property type="match status" value="1"/>
</dbReference>
<organism evidence="2 3">
    <name type="scientific">Marchantia polymorpha</name>
    <name type="common">Common liverwort</name>
    <name type="synonym">Marchantia aquatica</name>
    <dbReference type="NCBI Taxonomy" id="3197"/>
    <lineage>
        <taxon>Eukaryota</taxon>
        <taxon>Viridiplantae</taxon>
        <taxon>Streptophyta</taxon>
        <taxon>Embryophyta</taxon>
        <taxon>Marchantiophyta</taxon>
        <taxon>Marchantiopsida</taxon>
        <taxon>Marchantiidae</taxon>
        <taxon>Marchantiales</taxon>
        <taxon>Marchantiaceae</taxon>
        <taxon>Marchantia</taxon>
    </lineage>
</organism>
<feature type="domain" description="N-acetyltransferase" evidence="1">
    <location>
        <begin position="184"/>
        <end position="330"/>
    </location>
</feature>
<reference evidence="3" key="1">
    <citation type="journal article" date="2017" name="Cell">
        <title>Insights into land plant evolution garnered from the Marchantia polymorpha genome.</title>
        <authorList>
            <person name="Bowman J.L."/>
            <person name="Kohchi T."/>
            <person name="Yamato K.T."/>
            <person name="Jenkins J."/>
            <person name="Shu S."/>
            <person name="Ishizaki K."/>
            <person name="Yamaoka S."/>
            <person name="Nishihama R."/>
            <person name="Nakamura Y."/>
            <person name="Berger F."/>
            <person name="Adam C."/>
            <person name="Aki S.S."/>
            <person name="Althoff F."/>
            <person name="Araki T."/>
            <person name="Arteaga-Vazquez M.A."/>
            <person name="Balasubrmanian S."/>
            <person name="Barry K."/>
            <person name="Bauer D."/>
            <person name="Boehm C.R."/>
            <person name="Briginshaw L."/>
            <person name="Caballero-Perez J."/>
            <person name="Catarino B."/>
            <person name="Chen F."/>
            <person name="Chiyoda S."/>
            <person name="Chovatia M."/>
            <person name="Davies K.M."/>
            <person name="Delmans M."/>
            <person name="Demura T."/>
            <person name="Dierschke T."/>
            <person name="Dolan L."/>
            <person name="Dorantes-Acosta A.E."/>
            <person name="Eklund D.M."/>
            <person name="Florent S.N."/>
            <person name="Flores-Sandoval E."/>
            <person name="Fujiyama A."/>
            <person name="Fukuzawa H."/>
            <person name="Galik B."/>
            <person name="Grimanelli D."/>
            <person name="Grimwood J."/>
            <person name="Grossniklaus U."/>
            <person name="Hamada T."/>
            <person name="Haseloff J."/>
            <person name="Hetherington A.J."/>
            <person name="Higo A."/>
            <person name="Hirakawa Y."/>
            <person name="Hundley H.N."/>
            <person name="Ikeda Y."/>
            <person name="Inoue K."/>
            <person name="Inoue S.I."/>
            <person name="Ishida S."/>
            <person name="Jia Q."/>
            <person name="Kakita M."/>
            <person name="Kanazawa T."/>
            <person name="Kawai Y."/>
            <person name="Kawashima T."/>
            <person name="Kennedy M."/>
            <person name="Kinose K."/>
            <person name="Kinoshita T."/>
            <person name="Kohara Y."/>
            <person name="Koide E."/>
            <person name="Komatsu K."/>
            <person name="Kopischke S."/>
            <person name="Kubo M."/>
            <person name="Kyozuka J."/>
            <person name="Lagercrantz U."/>
            <person name="Lin S.S."/>
            <person name="Lindquist E."/>
            <person name="Lipzen A.M."/>
            <person name="Lu C.W."/>
            <person name="De Luna E."/>
            <person name="Martienssen R.A."/>
            <person name="Minamino N."/>
            <person name="Mizutani M."/>
            <person name="Mizutani M."/>
            <person name="Mochizuki N."/>
            <person name="Monte I."/>
            <person name="Mosher R."/>
            <person name="Nagasaki H."/>
            <person name="Nakagami H."/>
            <person name="Naramoto S."/>
            <person name="Nishitani K."/>
            <person name="Ohtani M."/>
            <person name="Okamoto T."/>
            <person name="Okumura M."/>
            <person name="Phillips J."/>
            <person name="Pollak B."/>
            <person name="Reinders A."/>
            <person name="Rovekamp M."/>
            <person name="Sano R."/>
            <person name="Sawa S."/>
            <person name="Schmid M.W."/>
            <person name="Shirakawa M."/>
            <person name="Solano R."/>
            <person name="Spunde A."/>
            <person name="Suetsugu N."/>
            <person name="Sugano S."/>
            <person name="Sugiyama A."/>
            <person name="Sun R."/>
            <person name="Suzuki Y."/>
            <person name="Takenaka M."/>
            <person name="Takezawa D."/>
            <person name="Tomogane H."/>
            <person name="Tsuzuki M."/>
            <person name="Ueda T."/>
            <person name="Umeda M."/>
            <person name="Ward J.M."/>
            <person name="Watanabe Y."/>
            <person name="Yazaki K."/>
            <person name="Yokoyama R."/>
            <person name="Yoshitake Y."/>
            <person name="Yotsui I."/>
            <person name="Zachgo S."/>
            <person name="Schmutz J."/>
        </authorList>
    </citation>
    <scope>NUCLEOTIDE SEQUENCE [LARGE SCALE GENOMIC DNA]</scope>
    <source>
        <strain evidence="3">Tak-1</strain>
    </source>
</reference>
<dbReference type="Gene3D" id="3.40.630.30">
    <property type="match status" value="1"/>
</dbReference>
<dbReference type="AlphaFoldDB" id="A0A2R6XER7"/>
<proteinExistence type="predicted"/>
<dbReference type="Gramene" id="Mp1g12680.1">
    <property type="protein sequence ID" value="Mp1g12680.1.cds"/>
    <property type="gene ID" value="Mp1g12680"/>
</dbReference>
<dbReference type="CDD" id="cd04301">
    <property type="entry name" value="NAT_SF"/>
    <property type="match status" value="1"/>
</dbReference>
<dbReference type="SUPFAM" id="SSF55729">
    <property type="entry name" value="Acyl-CoA N-acyltransferases (Nat)"/>
    <property type="match status" value="1"/>
</dbReference>
<protein>
    <recommendedName>
        <fullName evidence="1">N-acetyltransferase domain-containing protein</fullName>
    </recommendedName>
</protein>
<dbReference type="InterPro" id="IPR016181">
    <property type="entry name" value="Acyl_CoA_acyltransferase"/>
</dbReference>
<dbReference type="PROSITE" id="PS51186">
    <property type="entry name" value="GNAT"/>
    <property type="match status" value="1"/>
</dbReference>
<keyword evidence="3" id="KW-1185">Reference proteome</keyword>
<dbReference type="Pfam" id="PF00583">
    <property type="entry name" value="Acetyltransf_1"/>
    <property type="match status" value="1"/>
</dbReference>
<gene>
    <name evidence="2" type="ORF">MARPO_0019s0038</name>
</gene>